<dbReference type="EMBL" id="QCYK01000001">
    <property type="protein sequence ID" value="PUZ27995.1"/>
    <property type="molecule type" value="Genomic_DNA"/>
</dbReference>
<feature type="transmembrane region" description="Helical" evidence="1">
    <location>
        <begin position="73"/>
        <end position="92"/>
    </location>
</feature>
<dbReference type="RefSeq" id="WP_108684636.1">
    <property type="nucleotide sequence ID" value="NZ_QCYK01000001.1"/>
</dbReference>
<comment type="caution">
    <text evidence="2">The sequence shown here is derived from an EMBL/GenBank/DDBJ whole genome shotgun (WGS) entry which is preliminary data.</text>
</comment>
<accession>A0A2T7BJZ5</accession>
<keyword evidence="3" id="KW-1185">Reference proteome</keyword>
<reference evidence="2 3" key="1">
    <citation type="submission" date="2018-04" db="EMBL/GenBank/DDBJ databases">
        <title>Chitinophaga fuyangensis sp. nov., isolated from soil in a chemical factory.</title>
        <authorList>
            <person name="Chen K."/>
        </authorList>
    </citation>
    <scope>NUCLEOTIDE SEQUENCE [LARGE SCALE GENOMIC DNA]</scope>
    <source>
        <strain evidence="2 3">LY-1</strain>
    </source>
</reference>
<name>A0A2T7BJZ5_9BACT</name>
<dbReference type="OrthoDB" id="963379at2"/>
<protein>
    <submittedName>
        <fullName evidence="2">DUF3098 domain-containing protein</fullName>
    </submittedName>
</protein>
<evidence type="ECO:0000256" key="1">
    <source>
        <dbReference type="SAM" id="Phobius"/>
    </source>
</evidence>
<gene>
    <name evidence="2" type="ORF">DCC81_00460</name>
</gene>
<keyword evidence="1" id="KW-0812">Transmembrane</keyword>
<feature type="transmembrane region" description="Helical" evidence="1">
    <location>
        <begin position="36"/>
        <end position="53"/>
    </location>
</feature>
<dbReference type="Proteomes" id="UP000244450">
    <property type="component" value="Unassembled WGS sequence"/>
</dbReference>
<organism evidence="2 3">
    <name type="scientific">Chitinophaga parva</name>
    <dbReference type="NCBI Taxonomy" id="2169414"/>
    <lineage>
        <taxon>Bacteria</taxon>
        <taxon>Pseudomonadati</taxon>
        <taxon>Bacteroidota</taxon>
        <taxon>Chitinophagia</taxon>
        <taxon>Chitinophagales</taxon>
        <taxon>Chitinophagaceae</taxon>
        <taxon>Chitinophaga</taxon>
    </lineage>
</organism>
<keyword evidence="1" id="KW-1133">Transmembrane helix</keyword>
<evidence type="ECO:0000313" key="3">
    <source>
        <dbReference type="Proteomes" id="UP000244450"/>
    </source>
</evidence>
<dbReference type="InterPro" id="IPR021448">
    <property type="entry name" value="DUF3098"/>
</dbReference>
<keyword evidence="1" id="KW-0472">Membrane</keyword>
<proteinExistence type="predicted"/>
<sequence>MAKGYNAPGKPAEKHAEKAAPAVDNRFLFAKDAYKIMAAGLVVIVIGFLLMTGGGSNDPNSFKPEEVYSFRRITLAPIVILLGLAIEAYAIMRKPKSTTPEAAKTL</sequence>
<evidence type="ECO:0000313" key="2">
    <source>
        <dbReference type="EMBL" id="PUZ27995.1"/>
    </source>
</evidence>
<dbReference type="AlphaFoldDB" id="A0A2T7BJZ5"/>
<dbReference type="Pfam" id="PF11297">
    <property type="entry name" value="DUF3098"/>
    <property type="match status" value="1"/>
</dbReference>